<feature type="compositionally biased region" description="Low complexity" evidence="2">
    <location>
        <begin position="544"/>
        <end position="567"/>
    </location>
</feature>
<dbReference type="PANTHER" id="PTHR21497:SF24">
    <property type="entry name" value="E3 UBIQUITIN-PROTEIN LIGASE UBR1"/>
    <property type="match status" value="1"/>
</dbReference>
<dbReference type="UniPathway" id="UPA00143"/>
<dbReference type="GO" id="GO:0000151">
    <property type="term" value="C:ubiquitin ligase complex"/>
    <property type="evidence" value="ECO:0000318"/>
    <property type="project" value="GO_Central"/>
</dbReference>
<comment type="pathway">
    <text evidence="1">Protein modification; protein ubiquitination.</text>
</comment>
<sequence length="1184" mass="124172">MNEGEVMDLDVPEGDLTEFAAGGEDELVAQQVMEAMWGNLMPVEGGVALLAQDEDGGGEEEGAPAPNAWQMVVGGQVLAPGPTPFLGQAEGEVGPPERIAESEDEEGGDWEMEEVEDDDAVSEFEDLLESFLEAETDHGPGLASDDDDEPSNDSGSPDDHDMPTAAPAAERIAQTNGTAPPEASTAEDSSGGTEPRPSAPPPDVAGPSNPSPGEERGRDQAIEEQLRQFLAAEAAAEVAPGGSALLPGEGGEERGRVEGPVGEAGVDAALEEAAAAAFQRQLLAAHGAMFPAGPGAAARRAGGDGGQPDYAALQRVIEGALRDAEVQSGTGAGEGSAAAPARLSASEEGIPQFEQAEGSLQALSHALFGRPDDRSNEPGQTTDAGSGAAPEQELEWLRAAAGDDATVAGPSDDVMRGLYTKYVTYHRIAAEAQPAAEAEAEDGVGLHFRACGHAIHAKCLEGYFQSLYQSSMQRELFEGAHIVSLDAGEFLCPVCRRLANAALPMLPAAPSNALLTSAPSAVPASSPAGASAVGEVPPGAENGATSSPVATPGPSPGGASAAGEVPPRAQNGASSSTGPPAVSESPRDAPDTGPSSQAEARPGETGAGMPIAEYVRPAVKLILDAEVRTDPNGPYGIDESYWASGRNQAPVAPEVTGALENLATRGARLSGRTRPTHGLELWEALGFTVQATELAARRVSGSPERGAGILDKLGRSTSDVGAEGAVPDKGKRAVTDTGASVPKEESSQVERAQSDVTDHVSKRLEALAAAAGDEGRSVLRPLAQATIALRGASIPEQLFRARGLQILAGALLRGKSRDELPSELTAGHSDRTAAETRFWRLLADPVLFHDPFSTLVRLLYVLKGDLLDAEGMKALIRFLHLVLLEACNSCPHAPSNQEASVPPTEATRAERLRRMSLPFLRQSALLLEALHPGSVPSFRSPAESAAAAAARSAASRTRIVAPPEEAADVIEAGAGHLEALVLEADLGLALERITAAERADVAAPADTWQRHFEAEVEGWRGVETYRGERDARPFQLMQLPRNYHELFQRYVKAKCRLCKTVPVQPVLCLVCGAFLCGHSRKACCRVDNRGECYRHASECGVGVGVFLFLRRTTITLLRNGRQTVWLSPYLDAHGEEDIDLRRGKPLFLSEERYNALTEMVASMGMDHDSQVLARTVRRLPQAIE</sequence>
<keyword evidence="1" id="KW-0833">Ubl conjugation pathway</keyword>
<comment type="catalytic activity">
    <reaction evidence="1">
        <text>S-ubiquitinyl-[E2 ubiquitin-conjugating enzyme]-L-cysteine + [acceptor protein]-L-lysine = [E2 ubiquitin-conjugating enzyme]-L-cysteine + N(6)-ubiquitinyl-[acceptor protein]-L-lysine.</text>
        <dbReference type="EC" id="2.3.2.27"/>
    </reaction>
</comment>
<evidence type="ECO:0000313" key="5">
    <source>
        <dbReference type="Proteomes" id="UP000054558"/>
    </source>
</evidence>
<feature type="compositionally biased region" description="Low complexity" evidence="2">
    <location>
        <begin position="517"/>
        <end position="534"/>
    </location>
</feature>
<feature type="compositionally biased region" description="Low complexity" evidence="2">
    <location>
        <begin position="231"/>
        <end position="247"/>
    </location>
</feature>
<keyword evidence="1" id="KW-0862">Zinc</keyword>
<evidence type="ECO:0000256" key="1">
    <source>
        <dbReference type="RuleBase" id="RU366018"/>
    </source>
</evidence>
<evidence type="ECO:0000313" key="4">
    <source>
        <dbReference type="EMBL" id="GAQ87200.1"/>
    </source>
</evidence>
<dbReference type="GO" id="GO:0016567">
    <property type="term" value="P:protein ubiquitination"/>
    <property type="evidence" value="ECO:0000318"/>
    <property type="project" value="GO_Central"/>
</dbReference>
<dbReference type="EC" id="2.3.2.27" evidence="1"/>
<protein>
    <recommendedName>
        <fullName evidence="1">E3 ubiquitin-protein ligase</fullName>
        <ecNumber evidence="1">2.3.2.27</ecNumber>
    </recommendedName>
</protein>
<proteinExistence type="inferred from homology"/>
<dbReference type="GO" id="GO:0071596">
    <property type="term" value="P:ubiquitin-dependent protein catabolic process via the N-end rule pathway"/>
    <property type="evidence" value="ECO:0000318"/>
    <property type="project" value="GO_Central"/>
</dbReference>
<feature type="domain" description="E3 ubiquitin-protein ligase UBR-like C-terminal" evidence="3">
    <location>
        <begin position="898"/>
        <end position="1161"/>
    </location>
</feature>
<dbReference type="AlphaFoldDB" id="A0A1Y1I8D2"/>
<gene>
    <name evidence="4" type="ORF">KFL_003380050</name>
</gene>
<reference evidence="4 5" key="1">
    <citation type="journal article" date="2014" name="Nat. Commun.">
        <title>Klebsormidium flaccidum genome reveals primary factors for plant terrestrial adaptation.</title>
        <authorList>
            <person name="Hori K."/>
            <person name="Maruyama F."/>
            <person name="Fujisawa T."/>
            <person name="Togashi T."/>
            <person name="Yamamoto N."/>
            <person name="Seo M."/>
            <person name="Sato S."/>
            <person name="Yamada T."/>
            <person name="Mori H."/>
            <person name="Tajima N."/>
            <person name="Moriyama T."/>
            <person name="Ikeuchi M."/>
            <person name="Watanabe M."/>
            <person name="Wada H."/>
            <person name="Kobayashi K."/>
            <person name="Saito M."/>
            <person name="Masuda T."/>
            <person name="Sasaki-Sekimoto Y."/>
            <person name="Mashiguchi K."/>
            <person name="Awai K."/>
            <person name="Shimojima M."/>
            <person name="Masuda S."/>
            <person name="Iwai M."/>
            <person name="Nobusawa T."/>
            <person name="Narise T."/>
            <person name="Kondo S."/>
            <person name="Saito H."/>
            <person name="Sato R."/>
            <person name="Murakawa M."/>
            <person name="Ihara Y."/>
            <person name="Oshima-Yamada Y."/>
            <person name="Ohtaka K."/>
            <person name="Satoh M."/>
            <person name="Sonobe K."/>
            <person name="Ishii M."/>
            <person name="Ohtani R."/>
            <person name="Kanamori-Sato M."/>
            <person name="Honoki R."/>
            <person name="Miyazaki D."/>
            <person name="Mochizuki H."/>
            <person name="Umetsu J."/>
            <person name="Higashi K."/>
            <person name="Shibata D."/>
            <person name="Kamiya Y."/>
            <person name="Sato N."/>
            <person name="Nakamura Y."/>
            <person name="Tabata S."/>
            <person name="Ida S."/>
            <person name="Kurokawa K."/>
            <person name="Ohta H."/>
        </authorList>
    </citation>
    <scope>NUCLEOTIDE SEQUENCE [LARGE SCALE GENOMIC DNA]</scope>
    <source>
        <strain evidence="4 5">NIES-2285</strain>
    </source>
</reference>
<organism evidence="4 5">
    <name type="scientific">Klebsormidium nitens</name>
    <name type="common">Green alga</name>
    <name type="synonym">Ulothrix nitens</name>
    <dbReference type="NCBI Taxonomy" id="105231"/>
    <lineage>
        <taxon>Eukaryota</taxon>
        <taxon>Viridiplantae</taxon>
        <taxon>Streptophyta</taxon>
        <taxon>Klebsormidiophyceae</taxon>
        <taxon>Klebsormidiales</taxon>
        <taxon>Klebsormidiaceae</taxon>
        <taxon>Klebsormidium</taxon>
    </lineage>
</organism>
<feature type="region of interest" description="Disordered" evidence="2">
    <location>
        <begin position="369"/>
        <end position="390"/>
    </location>
</feature>
<dbReference type="Pfam" id="PF18995">
    <property type="entry name" value="PRT6_C"/>
    <property type="match status" value="1"/>
</dbReference>
<evidence type="ECO:0000256" key="2">
    <source>
        <dbReference type="SAM" id="MobiDB-lite"/>
    </source>
</evidence>
<keyword evidence="5" id="KW-1185">Reference proteome</keyword>
<evidence type="ECO:0000259" key="3">
    <source>
        <dbReference type="Pfam" id="PF18995"/>
    </source>
</evidence>
<feature type="region of interest" description="Disordered" evidence="2">
    <location>
        <begin position="83"/>
        <end position="259"/>
    </location>
</feature>
<comment type="function">
    <text evidence="1">Ubiquitin ligase protein which is a component of the N-end rule pathway. Recognizes and binds to proteins bearing specific N-terminal residues that are destabilizing according to the N-end rule, leading to their ubiquitination and subsequent degradation.</text>
</comment>
<feature type="region of interest" description="Disordered" evidence="2">
    <location>
        <begin position="707"/>
        <end position="756"/>
    </location>
</feature>
<dbReference type="GO" id="GO:0061630">
    <property type="term" value="F:ubiquitin protein ligase activity"/>
    <property type="evidence" value="ECO:0000318"/>
    <property type="project" value="GO_Central"/>
</dbReference>
<keyword evidence="1" id="KW-0808">Transferase</keyword>
<dbReference type="InterPro" id="IPR039164">
    <property type="entry name" value="UBR1-like"/>
</dbReference>
<dbReference type="OrthoDB" id="26387at2759"/>
<keyword evidence="1" id="KW-0479">Metal-binding</keyword>
<name>A0A1Y1I8D2_KLENI</name>
<dbReference type="PANTHER" id="PTHR21497">
    <property type="entry name" value="UBIQUITIN LIGASE E3 ALPHA-RELATED"/>
    <property type="match status" value="1"/>
</dbReference>
<feature type="region of interest" description="Disordered" evidence="2">
    <location>
        <begin position="517"/>
        <end position="611"/>
    </location>
</feature>
<accession>A0A1Y1I8D2</accession>
<dbReference type="Proteomes" id="UP000054558">
    <property type="component" value="Unassembled WGS sequence"/>
</dbReference>
<dbReference type="CDD" id="cd16482">
    <property type="entry name" value="RING-H2_UBR1-like"/>
    <property type="match status" value="1"/>
</dbReference>
<dbReference type="STRING" id="105231.A0A1Y1I8D2"/>
<dbReference type="GO" id="GO:0005737">
    <property type="term" value="C:cytoplasm"/>
    <property type="evidence" value="ECO:0000318"/>
    <property type="project" value="GO_Central"/>
</dbReference>
<feature type="region of interest" description="Disordered" evidence="2">
    <location>
        <begin position="325"/>
        <end position="346"/>
    </location>
</feature>
<feature type="compositionally biased region" description="Basic and acidic residues" evidence="2">
    <location>
        <begin position="742"/>
        <end position="756"/>
    </location>
</feature>
<feature type="compositionally biased region" description="Basic and acidic residues" evidence="2">
    <location>
        <begin position="213"/>
        <end position="226"/>
    </location>
</feature>
<feature type="compositionally biased region" description="Acidic residues" evidence="2">
    <location>
        <begin position="102"/>
        <end position="134"/>
    </location>
</feature>
<keyword evidence="1" id="KW-0863">Zinc-finger</keyword>
<comment type="similarity">
    <text evidence="1">Belongs to the E3 ubiquitin-protein ligase UBR1-like family.</text>
</comment>
<dbReference type="InterPro" id="IPR044046">
    <property type="entry name" value="E3_ligase_UBR-like_C"/>
</dbReference>
<dbReference type="GO" id="GO:0008270">
    <property type="term" value="F:zinc ion binding"/>
    <property type="evidence" value="ECO:0007669"/>
    <property type="project" value="UniProtKB-UniRule"/>
</dbReference>
<dbReference type="EMBL" id="DF237287">
    <property type="protein sequence ID" value="GAQ87200.1"/>
    <property type="molecule type" value="Genomic_DNA"/>
</dbReference>